<dbReference type="EMBL" id="QHHU01000023">
    <property type="protein sequence ID" value="RSM43808.1"/>
    <property type="molecule type" value="Genomic_DNA"/>
</dbReference>
<dbReference type="InterPro" id="IPR023213">
    <property type="entry name" value="CAT-like_dom_sf"/>
</dbReference>
<dbReference type="GO" id="GO:0044550">
    <property type="term" value="P:secondary metabolite biosynthetic process"/>
    <property type="evidence" value="ECO:0007669"/>
    <property type="project" value="UniProtKB-ARBA"/>
</dbReference>
<dbReference type="SMART" id="SM00823">
    <property type="entry name" value="PKS_PP"/>
    <property type="match status" value="2"/>
</dbReference>
<keyword evidence="2" id="KW-0596">Phosphopantetheine</keyword>
<evidence type="ECO:0000256" key="1">
    <source>
        <dbReference type="ARBA" id="ARBA00001957"/>
    </source>
</evidence>
<dbReference type="PANTHER" id="PTHR45398:SF1">
    <property type="entry name" value="ENZYME, PUTATIVE (JCVI)-RELATED"/>
    <property type="match status" value="1"/>
</dbReference>
<evidence type="ECO:0000256" key="3">
    <source>
        <dbReference type="ARBA" id="ARBA00022553"/>
    </source>
</evidence>
<dbReference type="GO" id="GO:0003824">
    <property type="term" value="F:catalytic activity"/>
    <property type="evidence" value="ECO:0007669"/>
    <property type="project" value="InterPro"/>
</dbReference>
<dbReference type="Gene3D" id="3.40.50.1110">
    <property type="entry name" value="SGNH hydrolase"/>
    <property type="match status" value="1"/>
</dbReference>
<keyword evidence="7" id="KW-1185">Reference proteome</keyword>
<dbReference type="GO" id="GO:0072330">
    <property type="term" value="P:monocarboxylic acid biosynthetic process"/>
    <property type="evidence" value="ECO:0007669"/>
    <property type="project" value="UniProtKB-ARBA"/>
</dbReference>
<dbReference type="InterPro" id="IPR001242">
    <property type="entry name" value="Condensation_dom"/>
</dbReference>
<dbReference type="InterPro" id="IPR020806">
    <property type="entry name" value="PKS_PP-bd"/>
</dbReference>
<dbReference type="InterPro" id="IPR036736">
    <property type="entry name" value="ACP-like_sf"/>
</dbReference>
<dbReference type="Gene3D" id="3.30.559.30">
    <property type="entry name" value="Nonribosomal peptide synthetase, condensation domain"/>
    <property type="match status" value="3"/>
</dbReference>
<dbReference type="InterPro" id="IPR036514">
    <property type="entry name" value="SGNH_hydro_sf"/>
</dbReference>
<dbReference type="FunFam" id="1.10.1200.10:FF:000016">
    <property type="entry name" value="Non-ribosomal peptide synthase"/>
    <property type="match status" value="1"/>
</dbReference>
<dbReference type="CDD" id="cd19531">
    <property type="entry name" value="LCL_NRPS-like"/>
    <property type="match status" value="2"/>
</dbReference>
<organism evidence="6 7">
    <name type="scientific">Amycolatopsis balhimycina DSM 5908</name>
    <dbReference type="NCBI Taxonomy" id="1081091"/>
    <lineage>
        <taxon>Bacteria</taxon>
        <taxon>Bacillati</taxon>
        <taxon>Actinomycetota</taxon>
        <taxon>Actinomycetes</taxon>
        <taxon>Pseudonocardiales</taxon>
        <taxon>Pseudonocardiaceae</taxon>
        <taxon>Amycolatopsis</taxon>
    </lineage>
</organism>
<keyword evidence="3" id="KW-0597">Phosphoprotein</keyword>
<dbReference type="Pfam" id="PF00668">
    <property type="entry name" value="Condensation"/>
    <property type="match status" value="3"/>
</dbReference>
<dbReference type="InterPro" id="IPR029058">
    <property type="entry name" value="AB_hydrolase_fold"/>
</dbReference>
<dbReference type="InterPro" id="IPR009081">
    <property type="entry name" value="PP-bd_ACP"/>
</dbReference>
<dbReference type="Proteomes" id="UP000286716">
    <property type="component" value="Unassembled WGS sequence"/>
</dbReference>
<comment type="caution">
    <text evidence="6">The sequence shown here is derived from an EMBL/GenBank/DDBJ whole genome shotgun (WGS) entry which is preliminary data.</text>
</comment>
<name>A0A428WL72_AMYBA</name>
<dbReference type="PROSITE" id="PS00012">
    <property type="entry name" value="PHOSPHOPANTETHEINE"/>
    <property type="match status" value="2"/>
</dbReference>
<dbReference type="OrthoDB" id="2472181at2"/>
<dbReference type="InterPro" id="IPR006162">
    <property type="entry name" value="Ppantetheine_attach_site"/>
</dbReference>
<evidence type="ECO:0000313" key="7">
    <source>
        <dbReference type="Proteomes" id="UP000286716"/>
    </source>
</evidence>
<protein>
    <recommendedName>
        <fullName evidence="5">Carrier domain-containing protein</fullName>
    </recommendedName>
</protein>
<evidence type="ECO:0000256" key="4">
    <source>
        <dbReference type="SAM" id="MobiDB-lite"/>
    </source>
</evidence>
<feature type="domain" description="Carrier" evidence="5">
    <location>
        <begin position="1498"/>
        <end position="1572"/>
    </location>
</feature>
<dbReference type="PROSITE" id="PS50075">
    <property type="entry name" value="CARRIER"/>
    <property type="match status" value="2"/>
</dbReference>
<comment type="cofactor">
    <cofactor evidence="1">
        <name>pantetheine 4'-phosphate</name>
        <dbReference type="ChEBI" id="CHEBI:47942"/>
    </cofactor>
</comment>
<dbReference type="SUPFAM" id="SSF47336">
    <property type="entry name" value="ACP-like"/>
    <property type="match status" value="2"/>
</dbReference>
<dbReference type="PANTHER" id="PTHR45398">
    <property type="match status" value="1"/>
</dbReference>
<proteinExistence type="predicted"/>
<dbReference type="RefSeq" id="WP_020638872.1">
    <property type="nucleotide sequence ID" value="NZ_QHHU01000023.1"/>
</dbReference>
<accession>A0A428WL72</accession>
<dbReference type="GO" id="GO:0008610">
    <property type="term" value="P:lipid biosynthetic process"/>
    <property type="evidence" value="ECO:0007669"/>
    <property type="project" value="UniProtKB-ARBA"/>
</dbReference>
<feature type="region of interest" description="Disordered" evidence="4">
    <location>
        <begin position="226"/>
        <end position="249"/>
    </location>
</feature>
<evidence type="ECO:0000313" key="6">
    <source>
        <dbReference type="EMBL" id="RSM43808.1"/>
    </source>
</evidence>
<evidence type="ECO:0000256" key="2">
    <source>
        <dbReference type="ARBA" id="ARBA00022450"/>
    </source>
</evidence>
<reference evidence="6 7" key="1">
    <citation type="submission" date="2018-05" db="EMBL/GenBank/DDBJ databases">
        <title>Evolution of GPA BGCs.</title>
        <authorList>
            <person name="Waglechner N."/>
            <person name="Wright G.D."/>
        </authorList>
    </citation>
    <scope>NUCLEOTIDE SEQUENCE [LARGE SCALE GENOMIC DNA]</scope>
    <source>
        <strain evidence="6 7">DSM 5908</strain>
    </source>
</reference>
<evidence type="ECO:0000259" key="5">
    <source>
        <dbReference type="PROSITE" id="PS50075"/>
    </source>
</evidence>
<dbReference type="SUPFAM" id="SSF52777">
    <property type="entry name" value="CoA-dependent acyltransferases"/>
    <property type="match status" value="6"/>
</dbReference>
<dbReference type="Gene3D" id="3.30.559.10">
    <property type="entry name" value="Chloramphenicol acetyltransferase-like domain"/>
    <property type="match status" value="3"/>
</dbReference>
<dbReference type="Gene3D" id="1.10.1200.10">
    <property type="entry name" value="ACP-like"/>
    <property type="match status" value="1"/>
</dbReference>
<sequence>MTHDISPELAELTPDQRELLLRRLGRRQPRPTRLPLSPTQEQLWFLDRMDPGTAVYNVPFAFRLRGALDVEALRSALNAVAARQEALRLVFAEDETGPHQLVRADVDIPLPVADLRDLSAAARDAEVAEHGRVSFDLRTGPLLAARLLVLADDEHLLLVTVHHIVYDAWSGDVFTTELVAYYGQFAGGVPAALPPLRATFADHARRQRDPAFRSEVDAQVAQWRDRLAGAPPTSTPRPDRARPVVQTHRGGRHSRLLPAALTGAMGTLAQEAGATLNAVALAGFAAALRQVTGQDDLLLGMPAAGRSRVELEPLIGSFANMLVLRLDLSGDPAVRELVRRAHRTVGEAVRHQDAPYARVVEELAPPRDPGINPLFQVLFTVADTSDGTATAAGVEFAPQPVDNQLTDFDLFVTLSRRDDECELVLDYNADLYLADTVERLADRVVAALTGMVRDAGAPLGSVPELRRDVIALAGTFTTDLAAAPLQFWLDFAQLPAAVERVPYGQLVRHLLTGGEAAATVVLLRWEDWLRQWKPGTGEPSAVLGAAMRDLETAVAAHRQRTDAPLVFVRCPASPRATGHAVPFARLDDRLALLAARIPGVTVDWAEENPVPVAHDPAADDLGHLPYTPEYFAALAGFAARRLPAPEAAAERAAYRDEYLTDPAEVAERVALRAVSSSADSAPPAEPATPAQRRLADIWREVLGVAEVGANSDFFALGGHSLLATQLLSRLQREFGREISLYTLFTHPTVAQLTLVLDEAGAAADEPMRPAPPDAEPAASSIQQRLWATSRIDREDARHNTTFAAVLRGVLDEGALERAVAEIVRRHDVLRTTFAEHRGRPRPVVHAEMACWCEPADLAEDPEGAIEAMSAFPYDLDEGPLLRVRLLRAGAREHYLLVGMHHIICDATSWGIFLDELATLYDAYTAGLPSPLPRPPLQFGDFAHHQQAWLAGDDVETHIAYWREKLRGAPAPLELPGDAPGCGTEEVAGRAVRRFAAGAAVRELARAESVTPYSVLLAVYAVLLYQESGQPDVLIGMPTSGRDRAELEGVIGCFADLLPLRLDVGGRPNFRRLVRRLHSTVKDAQAHQRLPFPKIMEALRLPRDSARHPLKCVLNYADAAEETLSLPGIEVEPLPVGAAGADFDVLFTLDWQDGDLQADLTYASELFSRDRAEGLVDRFGELLAELVAAPDTVIGDVPAVEPAPDRAALAIGLATSFRATRVVPTVEFWSELLGEPAWALVTAPAGQVLRPLLDPAGPFRAGALNVVLLRWEDWRPGAALSGVTALERDLDELCEAVAVHRARTGAQLLLGVSAAAPDARWARIFDGLTQRLRGFAESVPDVAVLDLDDWARRYDVTSEAEFETAAATAVVRWARRPFHPPVPALVLDPAGFAEPDLIRVVREQLGRRDVVLTAEPSSAELAALVTIGALRVGAAEGYPLHPEHPAGHVWPLDEPADGAAQPLPADLVADIATRLNTAARIATAVGSGFRRTAQRTSAAPRTDRERALAGIWAEVLHLPEVGIHDDFYELGGDSLLAITVAFHAAEAGIRLSARQLTENRTIAELGLDAGTAPVAAVTHEVAAGEQPLTPAQLWWFETVASTMDRPAWFNHPYYLELRRPVAVEHLEEAVRRLAAHHDSLRLRFRRDGEGVLWQHHADVEGGVPFASHETDDEDAIAELAAAAQLTLDLADGPTCRVLHFAGGGTRPDRLLIIAHHLVVDAISRDVLLGDLQTLCGRLERGEEPSLPAKTTAYTTWARRLSTKDMSAELPFWRAQAPTEAASLPADLDGVTTMGASAMLSHTLSTEETDGLHEVTRRRRVNVRDLIVWAVTEAVAARTGGRECALATTGHGREDLFPDVDLHRTTGWFQVMYPVLLRLPDGGDPVAAIAAQLARVPNNGIGHGMLKFTARAPGLTAIAEPRLAVNYMGTFGFDEVTQAEELFEVCKAPYGETEDGTGAWPYDLDVGGVVVGGRLRIDVGYGTAVYRAATATAFLEDVTARLLGLLA</sequence>
<dbReference type="Gene3D" id="3.40.50.1820">
    <property type="entry name" value="alpha/beta hydrolase"/>
    <property type="match status" value="1"/>
</dbReference>
<feature type="domain" description="Carrier" evidence="5">
    <location>
        <begin position="685"/>
        <end position="760"/>
    </location>
</feature>
<gene>
    <name evidence="6" type="ORF">DMA12_18205</name>
</gene>
<dbReference type="Pfam" id="PF00550">
    <property type="entry name" value="PP-binding"/>
    <property type="match status" value="2"/>
</dbReference>
<dbReference type="GO" id="GO:0031177">
    <property type="term" value="F:phosphopantetheine binding"/>
    <property type="evidence" value="ECO:0007669"/>
    <property type="project" value="InterPro"/>
</dbReference>